<feature type="region of interest" description="Disordered" evidence="1">
    <location>
        <begin position="27"/>
        <end position="51"/>
    </location>
</feature>
<organism evidence="3 4">
    <name type="scientific">Tahibacter amnicola</name>
    <dbReference type="NCBI Taxonomy" id="2976241"/>
    <lineage>
        <taxon>Bacteria</taxon>
        <taxon>Pseudomonadati</taxon>
        <taxon>Pseudomonadota</taxon>
        <taxon>Gammaproteobacteria</taxon>
        <taxon>Lysobacterales</taxon>
        <taxon>Rhodanobacteraceae</taxon>
        <taxon>Tahibacter</taxon>
    </lineage>
</organism>
<feature type="region of interest" description="Disordered" evidence="1">
    <location>
        <begin position="105"/>
        <end position="131"/>
    </location>
</feature>
<proteinExistence type="predicted"/>
<gene>
    <name evidence="3" type="ORF">N4264_01485</name>
</gene>
<reference evidence="3" key="1">
    <citation type="submission" date="2022-09" db="EMBL/GenBank/DDBJ databases">
        <title>Tahibacter sp. nov., isolated from a fresh water.</title>
        <authorList>
            <person name="Baek J.H."/>
            <person name="Lee J.K."/>
            <person name="Kim J.M."/>
            <person name="Jeon C.O."/>
        </authorList>
    </citation>
    <scope>NUCLEOTIDE SEQUENCE</scope>
    <source>
        <strain evidence="3">W38</strain>
    </source>
</reference>
<dbReference type="Proteomes" id="UP001064632">
    <property type="component" value="Chromosome"/>
</dbReference>
<dbReference type="EMBL" id="CP104694">
    <property type="protein sequence ID" value="UXI68351.1"/>
    <property type="molecule type" value="Genomic_DNA"/>
</dbReference>
<evidence type="ECO:0008006" key="5">
    <source>
        <dbReference type="Google" id="ProtNLM"/>
    </source>
</evidence>
<feature type="compositionally biased region" description="Low complexity" evidence="1">
    <location>
        <begin position="28"/>
        <end position="44"/>
    </location>
</feature>
<dbReference type="RefSeq" id="WP_261695311.1">
    <property type="nucleotide sequence ID" value="NZ_CP104694.1"/>
</dbReference>
<accession>A0ABY6BIA4</accession>
<name>A0ABY6BIA4_9GAMM</name>
<keyword evidence="4" id="KW-1185">Reference proteome</keyword>
<evidence type="ECO:0000256" key="1">
    <source>
        <dbReference type="SAM" id="MobiDB-lite"/>
    </source>
</evidence>
<sequence length="131" mass="13075">MNAIACGLRAAPVLLALALSACGGGKDAAAPTASSNASAPTGASVAAPAPTGLRARRLADLPSGAEGGNLLAKELSPGEMTLINQFMGRGSFTPEEQAYTVQQALDDQARRNGGQPADPAAMRDTAARSVN</sequence>
<feature type="signal peptide" evidence="2">
    <location>
        <begin position="1"/>
        <end position="23"/>
    </location>
</feature>
<evidence type="ECO:0000256" key="2">
    <source>
        <dbReference type="SAM" id="SignalP"/>
    </source>
</evidence>
<protein>
    <recommendedName>
        <fullName evidence="5">Beta-barrel assembly complex subunit BamF</fullName>
    </recommendedName>
</protein>
<evidence type="ECO:0000313" key="4">
    <source>
        <dbReference type="Proteomes" id="UP001064632"/>
    </source>
</evidence>
<feature type="chain" id="PRO_5046604546" description="Beta-barrel assembly complex subunit BamF" evidence="2">
    <location>
        <begin position="24"/>
        <end position="131"/>
    </location>
</feature>
<keyword evidence="2" id="KW-0732">Signal</keyword>
<evidence type="ECO:0000313" key="3">
    <source>
        <dbReference type="EMBL" id="UXI68351.1"/>
    </source>
</evidence>